<proteinExistence type="predicted"/>
<keyword evidence="3" id="KW-1185">Reference proteome</keyword>
<comment type="caution">
    <text evidence="2">The sequence shown here is derived from an EMBL/GenBank/DDBJ whole genome shotgun (WGS) entry which is preliminary data.</text>
</comment>
<dbReference type="GeneID" id="66079457"/>
<keyword evidence="1" id="KW-0732">Signal</keyword>
<dbReference type="KEGG" id="more:E1B28_010381"/>
<gene>
    <name evidence="2" type="ORF">E1B28_010381</name>
</gene>
<sequence length="157" mass="18151">MPGIVFLLYLLAKTLARKQPIFLHIQASTFVFLDMDWTSAENPAFMETSNMLYPVGTSSSPNPRLQRLKTWRKELRITSLVMNPPDVADVVRIFTHAYPRSGLTAPKMENFTRLLIQTFNVDLCRFDEIFGFTQTDPLFWPKRSRNSWMMSGVLLTT</sequence>
<feature type="signal peptide" evidence="1">
    <location>
        <begin position="1"/>
        <end position="16"/>
    </location>
</feature>
<dbReference type="AlphaFoldDB" id="A0A9P7URF0"/>
<reference evidence="2" key="1">
    <citation type="journal article" date="2021" name="Genome Biol. Evol.">
        <title>The assembled and annotated genome of the fairy-ring fungus Marasmius oreades.</title>
        <authorList>
            <person name="Hiltunen M."/>
            <person name="Ament-Velasquez S.L."/>
            <person name="Johannesson H."/>
        </authorList>
    </citation>
    <scope>NUCLEOTIDE SEQUENCE</scope>
    <source>
        <strain evidence="2">03SP1</strain>
    </source>
</reference>
<dbReference type="Proteomes" id="UP001049176">
    <property type="component" value="Chromosome 6"/>
</dbReference>
<name>A0A9P7URF0_9AGAR</name>
<accession>A0A9P7URF0</accession>
<dbReference type="OrthoDB" id="2340858at2759"/>
<dbReference type="EMBL" id="CM032186">
    <property type="protein sequence ID" value="KAG7091338.1"/>
    <property type="molecule type" value="Genomic_DNA"/>
</dbReference>
<evidence type="ECO:0000313" key="2">
    <source>
        <dbReference type="EMBL" id="KAG7091338.1"/>
    </source>
</evidence>
<evidence type="ECO:0000313" key="3">
    <source>
        <dbReference type="Proteomes" id="UP001049176"/>
    </source>
</evidence>
<organism evidence="2 3">
    <name type="scientific">Marasmius oreades</name>
    <name type="common">fairy-ring Marasmius</name>
    <dbReference type="NCBI Taxonomy" id="181124"/>
    <lineage>
        <taxon>Eukaryota</taxon>
        <taxon>Fungi</taxon>
        <taxon>Dikarya</taxon>
        <taxon>Basidiomycota</taxon>
        <taxon>Agaricomycotina</taxon>
        <taxon>Agaricomycetes</taxon>
        <taxon>Agaricomycetidae</taxon>
        <taxon>Agaricales</taxon>
        <taxon>Marasmiineae</taxon>
        <taxon>Marasmiaceae</taxon>
        <taxon>Marasmius</taxon>
    </lineage>
</organism>
<protein>
    <submittedName>
        <fullName evidence="2">Uncharacterized protein</fullName>
    </submittedName>
</protein>
<feature type="chain" id="PRO_5040257966" evidence="1">
    <location>
        <begin position="17"/>
        <end position="157"/>
    </location>
</feature>
<dbReference type="RefSeq" id="XP_043007808.1">
    <property type="nucleotide sequence ID" value="XM_043155342.1"/>
</dbReference>
<evidence type="ECO:0000256" key="1">
    <source>
        <dbReference type="SAM" id="SignalP"/>
    </source>
</evidence>